<comment type="cofactor">
    <cofactor evidence="1">
        <name>Zn(2+)</name>
        <dbReference type="ChEBI" id="CHEBI:29105"/>
    </cofactor>
</comment>
<comment type="caution">
    <text evidence="14">The sequence shown here is derived from an EMBL/GenBank/DDBJ whole genome shotgun (WGS) entry which is preliminary data.</text>
</comment>
<dbReference type="EMBL" id="DTMQ01000003">
    <property type="protein sequence ID" value="HGE98509.1"/>
    <property type="molecule type" value="Genomic_DNA"/>
</dbReference>
<comment type="similarity">
    <text evidence="2 12">Belongs to the peptidase M14 family.</text>
</comment>
<evidence type="ECO:0000313" key="14">
    <source>
        <dbReference type="EMBL" id="HGE98509.1"/>
    </source>
</evidence>
<keyword evidence="7" id="KW-0378">Hydrolase</keyword>
<evidence type="ECO:0000256" key="2">
    <source>
        <dbReference type="ARBA" id="ARBA00005988"/>
    </source>
</evidence>
<feature type="active site" description="Proton donor/acceptor" evidence="12">
    <location>
        <position position="381"/>
    </location>
</feature>
<organism evidence="14">
    <name type="scientific">candidate division WOR-3 bacterium</name>
    <dbReference type="NCBI Taxonomy" id="2052148"/>
    <lineage>
        <taxon>Bacteria</taxon>
        <taxon>Bacteria division WOR-3</taxon>
    </lineage>
</organism>
<dbReference type="GO" id="GO:0008270">
    <property type="term" value="F:zinc ion binding"/>
    <property type="evidence" value="ECO:0007669"/>
    <property type="project" value="InterPro"/>
</dbReference>
<dbReference type="InterPro" id="IPR000834">
    <property type="entry name" value="Peptidase_M14"/>
</dbReference>
<dbReference type="PROSITE" id="PS52035">
    <property type="entry name" value="PEPTIDASE_M14"/>
    <property type="match status" value="1"/>
</dbReference>
<dbReference type="GO" id="GO:0005615">
    <property type="term" value="C:extracellular space"/>
    <property type="evidence" value="ECO:0007669"/>
    <property type="project" value="TreeGrafter"/>
</dbReference>
<evidence type="ECO:0000256" key="3">
    <source>
        <dbReference type="ARBA" id="ARBA00022645"/>
    </source>
</evidence>
<dbReference type="FunFam" id="3.40.630.10:FF:000084">
    <property type="entry name" value="Carboxypeptidase B2"/>
    <property type="match status" value="1"/>
</dbReference>
<reference evidence="14" key="1">
    <citation type="journal article" date="2020" name="mSystems">
        <title>Genome- and Community-Level Interaction Insights into Carbon Utilization and Element Cycling Functions of Hydrothermarchaeota in Hydrothermal Sediment.</title>
        <authorList>
            <person name="Zhou Z."/>
            <person name="Liu Y."/>
            <person name="Xu W."/>
            <person name="Pan J."/>
            <person name="Luo Z.H."/>
            <person name="Li M."/>
        </authorList>
    </citation>
    <scope>NUCLEOTIDE SEQUENCE [LARGE SCALE GENOMIC DNA]</scope>
    <source>
        <strain evidence="14">SpSt-906</strain>
    </source>
</reference>
<evidence type="ECO:0000256" key="8">
    <source>
        <dbReference type="ARBA" id="ARBA00022833"/>
    </source>
</evidence>
<dbReference type="EC" id="3.4.17.18" evidence="11"/>
<dbReference type="CDD" id="cd03859">
    <property type="entry name" value="M14_CPT"/>
    <property type="match status" value="1"/>
</dbReference>
<dbReference type="AlphaFoldDB" id="A0A7C3UTY3"/>
<evidence type="ECO:0000256" key="4">
    <source>
        <dbReference type="ARBA" id="ARBA00022670"/>
    </source>
</evidence>
<dbReference type="InterPro" id="IPR033810">
    <property type="entry name" value="Carboxypeptidase_T"/>
</dbReference>
<dbReference type="SMART" id="SM00631">
    <property type="entry name" value="Zn_pept"/>
    <property type="match status" value="1"/>
</dbReference>
<evidence type="ECO:0000256" key="1">
    <source>
        <dbReference type="ARBA" id="ARBA00001947"/>
    </source>
</evidence>
<keyword evidence="6" id="KW-0732">Signal</keyword>
<keyword evidence="8" id="KW-0862">Zinc</keyword>
<dbReference type="PRINTS" id="PR00765">
    <property type="entry name" value="CRBOXYPTASEA"/>
</dbReference>
<keyword evidence="9" id="KW-0482">Metalloprotease</keyword>
<accession>A0A7C3UTY3</accession>
<evidence type="ECO:0000256" key="10">
    <source>
        <dbReference type="ARBA" id="ARBA00050859"/>
    </source>
</evidence>
<dbReference type="Pfam" id="PF00246">
    <property type="entry name" value="Peptidase_M14"/>
    <property type="match status" value="1"/>
</dbReference>
<protein>
    <recommendedName>
        <fullName evidence="11">carboxypeptidase T</fullName>
        <ecNumber evidence="11">3.4.17.18</ecNumber>
    </recommendedName>
</protein>
<evidence type="ECO:0000256" key="12">
    <source>
        <dbReference type="PROSITE-ProRule" id="PRU01379"/>
    </source>
</evidence>
<evidence type="ECO:0000259" key="13">
    <source>
        <dbReference type="PROSITE" id="PS52035"/>
    </source>
</evidence>
<keyword evidence="5" id="KW-0479">Metal-binding</keyword>
<comment type="catalytic activity">
    <reaction evidence="10">
        <text>Releases a C-terminal residue, which may be hydrophobic or positively charged.</text>
        <dbReference type="EC" id="3.4.17.18"/>
    </reaction>
</comment>
<dbReference type="Gene3D" id="3.40.630.10">
    <property type="entry name" value="Zn peptidases"/>
    <property type="match status" value="1"/>
</dbReference>
<gene>
    <name evidence="14" type="ORF">ENX07_00290</name>
</gene>
<proteinExistence type="inferred from homology"/>
<keyword evidence="4" id="KW-0645">Protease</keyword>
<sequence length="621" mass="71016">MKYLYFFILSSFLFFSFLYAEKKMEARIYFQTAEEIFQKLGDFFSELDVATGGETETGESYIVIITTEEQLQRIKERGLKTEITYPDIKEKFRLMTGVDPDKPEPFRDFGYFFTYWEMIDTLNRMKANYPAICTIINIGNSHQGRPLWTLKISDNPTVDEAEPAVYFNGATHAREPGGTHCCIDFAGWLLVNYGRDSLVTWLVNNREIYFTPVMNPDGYVYNSDSGGASANWRKNRRVIQSPYVGVDLNRNYGYKWAYDNTGSSGNPSSETYRGPDRFSEPETRVARDFMLGQKIRTQLDYHTYGRYNMYSWGYATVTPPDRATLQEVVDTFRMNNGYPQSQTGQISQVLYLANGVSTDWEYADTLHEGVRKFVTYAFTIEWGINDFWYGANNPSFVDNENRLNRPNNLYLTKVGGVFFEPRGVFINDTLQGNRSGQLDPGENAYVWFKLVNRAINPADSAYSISGVVRSSDPRVSLIDSTFTLPVVRRKDTTNTRNAMLRISASSSIPPNTIVKLRVMLSYLNDGFPITQPVDYSITIGSQTALKEEGAKALLCRLPTIIRKGLQIPINFKEEGLSFKLITPLGRIIKEEGEIKAYKEGVYFLEIDRGKEREIKKIVILK</sequence>
<keyword evidence="3" id="KW-0121">Carboxypeptidase</keyword>
<evidence type="ECO:0000256" key="9">
    <source>
        <dbReference type="ARBA" id="ARBA00023049"/>
    </source>
</evidence>
<dbReference type="SUPFAM" id="SSF53187">
    <property type="entry name" value="Zn-dependent exopeptidases"/>
    <property type="match status" value="1"/>
</dbReference>
<dbReference type="GO" id="GO:0006508">
    <property type="term" value="P:proteolysis"/>
    <property type="evidence" value="ECO:0007669"/>
    <property type="project" value="UniProtKB-KW"/>
</dbReference>
<dbReference type="PANTHER" id="PTHR11705:SF143">
    <property type="entry name" value="SLL0236 PROTEIN"/>
    <property type="match status" value="1"/>
</dbReference>
<evidence type="ECO:0000256" key="7">
    <source>
        <dbReference type="ARBA" id="ARBA00022801"/>
    </source>
</evidence>
<dbReference type="GO" id="GO:0004181">
    <property type="term" value="F:metallocarboxypeptidase activity"/>
    <property type="evidence" value="ECO:0007669"/>
    <property type="project" value="InterPro"/>
</dbReference>
<feature type="domain" description="Peptidase M14" evidence="13">
    <location>
        <begin position="111"/>
        <end position="404"/>
    </location>
</feature>
<name>A0A7C3UTY3_UNCW3</name>
<dbReference type="PANTHER" id="PTHR11705">
    <property type="entry name" value="PROTEASE FAMILY M14 CARBOXYPEPTIDASE A,B"/>
    <property type="match status" value="1"/>
</dbReference>
<evidence type="ECO:0000256" key="5">
    <source>
        <dbReference type="ARBA" id="ARBA00022723"/>
    </source>
</evidence>
<evidence type="ECO:0000256" key="11">
    <source>
        <dbReference type="ARBA" id="ARBA00066554"/>
    </source>
</evidence>
<evidence type="ECO:0000256" key="6">
    <source>
        <dbReference type="ARBA" id="ARBA00022729"/>
    </source>
</evidence>